<keyword evidence="1" id="KW-0812">Transmembrane</keyword>
<feature type="transmembrane region" description="Helical" evidence="1">
    <location>
        <begin position="142"/>
        <end position="159"/>
    </location>
</feature>
<dbReference type="Pfam" id="PF04240">
    <property type="entry name" value="Caroten_synth"/>
    <property type="match status" value="1"/>
</dbReference>
<reference evidence="2" key="1">
    <citation type="submission" date="2020-05" db="EMBL/GenBank/DDBJ databases">
        <authorList>
            <person name="Chiriac C."/>
            <person name="Salcher M."/>
            <person name="Ghai R."/>
            <person name="Kavagutti S V."/>
        </authorList>
    </citation>
    <scope>NUCLEOTIDE SEQUENCE</scope>
</reference>
<protein>
    <submittedName>
        <fullName evidence="2">Unannotated protein</fullName>
    </submittedName>
</protein>
<dbReference type="PANTHER" id="PTHR39419:SF1">
    <property type="entry name" value="SLL0814 PROTEIN"/>
    <property type="match status" value="1"/>
</dbReference>
<sequence>MSIRVYSGLHSSGRPAATKGMWIPWTFAGLTVLGQILWVLTTGNLRTTLTITTVVTFALSSASHAFITRGTIWTSGYLIISLGVGLAVEAVGTATSIPFGPYSYSDLLGAKVFGVPWVIPLAWAMMAYPCLLLARRLSSSRIWVPIIGAWTLASWDLFLDPQMVGQGYWTWTTSIPSLPGIPGIPFTNYLGWLIVAVIMMALLDLLPRARASVKVPALLLMWTYASSVLANAVFFGRPWVALWGGIAMGITVLPWAYRLWFGRP</sequence>
<dbReference type="InterPro" id="IPR007354">
    <property type="entry name" value="CruF-like"/>
</dbReference>
<keyword evidence="1" id="KW-0472">Membrane</keyword>
<keyword evidence="1" id="KW-1133">Transmembrane helix</keyword>
<organism evidence="2">
    <name type="scientific">freshwater metagenome</name>
    <dbReference type="NCBI Taxonomy" id="449393"/>
    <lineage>
        <taxon>unclassified sequences</taxon>
        <taxon>metagenomes</taxon>
        <taxon>ecological metagenomes</taxon>
    </lineage>
</organism>
<feature type="transmembrane region" description="Helical" evidence="1">
    <location>
        <begin position="21"/>
        <end position="41"/>
    </location>
</feature>
<proteinExistence type="predicted"/>
<name>A0A6J7GRU4_9ZZZZ</name>
<feature type="transmembrane region" description="Helical" evidence="1">
    <location>
        <begin position="241"/>
        <end position="261"/>
    </location>
</feature>
<dbReference type="PANTHER" id="PTHR39419">
    <property type="entry name" value="SLL0814 PROTEIN"/>
    <property type="match status" value="1"/>
</dbReference>
<evidence type="ECO:0000313" key="2">
    <source>
        <dbReference type="EMBL" id="CAB4911031.1"/>
    </source>
</evidence>
<feature type="transmembrane region" description="Helical" evidence="1">
    <location>
        <begin position="47"/>
        <end position="67"/>
    </location>
</feature>
<accession>A0A6J7GRU4</accession>
<feature type="transmembrane region" description="Helical" evidence="1">
    <location>
        <begin position="218"/>
        <end position="235"/>
    </location>
</feature>
<feature type="transmembrane region" description="Helical" evidence="1">
    <location>
        <begin position="76"/>
        <end position="97"/>
    </location>
</feature>
<feature type="transmembrane region" description="Helical" evidence="1">
    <location>
        <begin position="189"/>
        <end position="206"/>
    </location>
</feature>
<gene>
    <name evidence="2" type="ORF">UFOPK3610_00795</name>
</gene>
<dbReference type="AlphaFoldDB" id="A0A6J7GRU4"/>
<evidence type="ECO:0000256" key="1">
    <source>
        <dbReference type="SAM" id="Phobius"/>
    </source>
</evidence>
<feature type="transmembrane region" description="Helical" evidence="1">
    <location>
        <begin position="117"/>
        <end position="135"/>
    </location>
</feature>
<dbReference type="EMBL" id="CAFBMR010000023">
    <property type="protein sequence ID" value="CAB4911031.1"/>
    <property type="molecule type" value="Genomic_DNA"/>
</dbReference>